<gene>
    <name evidence="1" type="ORF">ACFFUU_06910</name>
</gene>
<organism evidence="1 2">
    <name type="scientific">Flavobacterium paronense</name>
    <dbReference type="NCBI Taxonomy" id="1392775"/>
    <lineage>
        <taxon>Bacteria</taxon>
        <taxon>Pseudomonadati</taxon>
        <taxon>Bacteroidota</taxon>
        <taxon>Flavobacteriia</taxon>
        <taxon>Flavobacteriales</taxon>
        <taxon>Flavobacteriaceae</taxon>
        <taxon>Flavobacterium</taxon>
    </lineage>
</organism>
<dbReference type="RefSeq" id="WP_290286305.1">
    <property type="nucleotide sequence ID" value="NZ_JAUFQN010000019.1"/>
</dbReference>
<keyword evidence="2" id="KW-1185">Reference proteome</keyword>
<sequence>MNISIINEKIQSQKDILLQHPLYEKVKTMDDLHHFLENHVYAVWDFMSLLKALQSKLTCTTTPWIATQNPETRYLINEIVLAEESDLTLDGKRLSHFEMYVEAMQSCGAKTDELYTFLQNVVETKNVFISIKKSNLHPKIKAFLDFSFRVIEEGKAHKIAAAFTFGREDLIPNMFTEILKNFQNNFPKTDLSKLIYYFERHIELDADEHGPMAMEMITELCKDDVQKWNDVEEISILALEKRIGLWNAIEEKIEANLELA</sequence>
<dbReference type="Pfam" id="PF11251">
    <property type="entry name" value="DUF3050"/>
    <property type="match status" value="1"/>
</dbReference>
<evidence type="ECO:0000313" key="2">
    <source>
        <dbReference type="Proteomes" id="UP001589576"/>
    </source>
</evidence>
<dbReference type="SUPFAM" id="SSF48613">
    <property type="entry name" value="Heme oxygenase-like"/>
    <property type="match status" value="1"/>
</dbReference>
<protein>
    <submittedName>
        <fullName evidence="1">DUF3050 domain-containing protein</fullName>
    </submittedName>
</protein>
<dbReference type="EMBL" id="JBHMFB010000016">
    <property type="protein sequence ID" value="MFB9089322.1"/>
    <property type="molecule type" value="Genomic_DNA"/>
</dbReference>
<dbReference type="Proteomes" id="UP001589576">
    <property type="component" value="Unassembled WGS sequence"/>
</dbReference>
<dbReference type="InterPro" id="IPR024423">
    <property type="entry name" value="DUF3050"/>
</dbReference>
<accession>A0ABV5GDW9</accession>
<reference evidence="1 2" key="1">
    <citation type="submission" date="2024-09" db="EMBL/GenBank/DDBJ databases">
        <authorList>
            <person name="Sun Q."/>
            <person name="Mori K."/>
        </authorList>
    </citation>
    <scope>NUCLEOTIDE SEQUENCE [LARGE SCALE GENOMIC DNA]</scope>
    <source>
        <strain evidence="1 2">CECT 8460</strain>
    </source>
</reference>
<proteinExistence type="predicted"/>
<dbReference type="InterPro" id="IPR016084">
    <property type="entry name" value="Haem_Oase-like_multi-hlx"/>
</dbReference>
<comment type="caution">
    <text evidence="1">The sequence shown here is derived from an EMBL/GenBank/DDBJ whole genome shotgun (WGS) entry which is preliminary data.</text>
</comment>
<name>A0ABV5GDW9_9FLAO</name>
<evidence type="ECO:0000313" key="1">
    <source>
        <dbReference type="EMBL" id="MFB9089322.1"/>
    </source>
</evidence>
<dbReference type="Gene3D" id="1.20.910.10">
    <property type="entry name" value="Heme oxygenase-like"/>
    <property type="match status" value="1"/>
</dbReference>